<evidence type="ECO:0008006" key="3">
    <source>
        <dbReference type="Google" id="ProtNLM"/>
    </source>
</evidence>
<organism evidence="1 2">
    <name type="scientific">Lentinula raphanica</name>
    <dbReference type="NCBI Taxonomy" id="153919"/>
    <lineage>
        <taxon>Eukaryota</taxon>
        <taxon>Fungi</taxon>
        <taxon>Dikarya</taxon>
        <taxon>Basidiomycota</taxon>
        <taxon>Agaricomycotina</taxon>
        <taxon>Agaricomycetes</taxon>
        <taxon>Agaricomycetidae</taxon>
        <taxon>Agaricales</taxon>
        <taxon>Marasmiineae</taxon>
        <taxon>Omphalotaceae</taxon>
        <taxon>Lentinula</taxon>
    </lineage>
</organism>
<comment type="caution">
    <text evidence="1">The sequence shown here is derived from an EMBL/GenBank/DDBJ whole genome shotgun (WGS) entry which is preliminary data.</text>
</comment>
<name>A0AA38NZQ8_9AGAR</name>
<accession>A0AA38NZQ8</accession>
<gene>
    <name evidence="1" type="ORF">F5878DRAFT_510233</name>
</gene>
<keyword evidence="2" id="KW-1185">Reference proteome</keyword>
<feature type="non-terminal residue" evidence="1">
    <location>
        <position position="70"/>
    </location>
</feature>
<feature type="non-terminal residue" evidence="1">
    <location>
        <position position="1"/>
    </location>
</feature>
<evidence type="ECO:0000313" key="1">
    <source>
        <dbReference type="EMBL" id="KAJ3833428.1"/>
    </source>
</evidence>
<evidence type="ECO:0000313" key="2">
    <source>
        <dbReference type="Proteomes" id="UP001163846"/>
    </source>
</evidence>
<dbReference type="AlphaFoldDB" id="A0AA38NZQ8"/>
<dbReference type="EMBL" id="MU806698">
    <property type="protein sequence ID" value="KAJ3833428.1"/>
    <property type="molecule type" value="Genomic_DNA"/>
</dbReference>
<proteinExistence type="predicted"/>
<sequence>VISITCDNASANTAMLDELTMHIPTFMGRKAHVRCFAHTINLTAKGVLRPFEPVRSKNRANGGEPGDEEE</sequence>
<protein>
    <recommendedName>
        <fullName evidence="3">HAT C-terminal dimerisation domain-containing protein</fullName>
    </recommendedName>
</protein>
<dbReference type="Proteomes" id="UP001163846">
    <property type="component" value="Unassembled WGS sequence"/>
</dbReference>
<reference evidence="1" key="1">
    <citation type="submission" date="2022-08" db="EMBL/GenBank/DDBJ databases">
        <authorList>
            <consortium name="DOE Joint Genome Institute"/>
            <person name="Min B."/>
            <person name="Riley R."/>
            <person name="Sierra-Patev S."/>
            <person name="Naranjo-Ortiz M."/>
            <person name="Looney B."/>
            <person name="Konkel Z."/>
            <person name="Slot J.C."/>
            <person name="Sakamoto Y."/>
            <person name="Steenwyk J.L."/>
            <person name="Rokas A."/>
            <person name="Carro J."/>
            <person name="Camarero S."/>
            <person name="Ferreira P."/>
            <person name="Molpeceres G."/>
            <person name="Ruiz-Duenas F.J."/>
            <person name="Serrano A."/>
            <person name="Henrissat B."/>
            <person name="Drula E."/>
            <person name="Hughes K.W."/>
            <person name="Mata J.L."/>
            <person name="Ishikawa N.K."/>
            <person name="Vargas-Isla R."/>
            <person name="Ushijima S."/>
            <person name="Smith C.A."/>
            <person name="Ahrendt S."/>
            <person name="Andreopoulos W."/>
            <person name="He G."/>
            <person name="Labutti K."/>
            <person name="Lipzen A."/>
            <person name="Ng V."/>
            <person name="Sandor L."/>
            <person name="Barry K."/>
            <person name="Martinez A.T."/>
            <person name="Xiao Y."/>
            <person name="Gibbons J.G."/>
            <person name="Terashima K."/>
            <person name="Hibbett D.S."/>
            <person name="Grigoriev I.V."/>
        </authorList>
    </citation>
    <scope>NUCLEOTIDE SEQUENCE</scope>
    <source>
        <strain evidence="1">TFB9207</strain>
    </source>
</reference>